<proteinExistence type="predicted"/>
<dbReference type="KEGG" id="cyt:cce_4878"/>
<organism evidence="1 2">
    <name type="scientific">Crocosphaera subtropica (strain ATCC 51142 / BH68)</name>
    <name type="common">Cyanothece sp. (strain ATCC 51142)</name>
    <dbReference type="NCBI Taxonomy" id="43989"/>
    <lineage>
        <taxon>Bacteria</taxon>
        <taxon>Bacillati</taxon>
        <taxon>Cyanobacteriota</taxon>
        <taxon>Cyanophyceae</taxon>
        <taxon>Oscillatoriophycideae</taxon>
        <taxon>Chroococcales</taxon>
        <taxon>Aphanothecaceae</taxon>
        <taxon>Crocosphaera</taxon>
        <taxon>Crocosphaera subtropica</taxon>
    </lineage>
</organism>
<keyword evidence="2" id="KW-1185">Reference proteome</keyword>
<reference evidence="1" key="1">
    <citation type="journal article" date="2008" name="Proc. Natl. Acad. Sci. U.S.A.">
        <title>The genome of Cyanothece 51142, a unicellular diazotrophic cyanobacterium important in the marine nitrogen cycle.</title>
        <authorList>
            <person name="Welsh E.A."/>
            <person name="Liberton M."/>
            <person name="Stoeckel J."/>
            <person name="Loh T."/>
            <person name="Elvitigala T."/>
            <person name="Wang C."/>
            <person name="Wollam A."/>
            <person name="Fulton R.S."/>
            <person name="Clifton S.W."/>
            <person name="Jacobs J.M."/>
            <person name="Aurora R."/>
            <person name="Ghosh B.K."/>
            <person name="Sherman L.A."/>
            <person name="Smith R.D."/>
            <person name="Wilson R.K."/>
            <person name="Pakrasi H.B."/>
        </authorList>
    </citation>
    <scope>NUCLEOTIDE SEQUENCE [LARGE SCALE GENOMIC DNA]</scope>
    <source>
        <strain evidence="1">ATCC 51142</strain>
    </source>
</reference>
<sequence>MFPDAFPKELLVVMSVLLCRIIVKIKDEKLA</sequence>
<dbReference type="EMBL" id="CP000807">
    <property type="protein sequence ID" value="ACB54225.1"/>
    <property type="molecule type" value="Genomic_DNA"/>
</dbReference>
<protein>
    <submittedName>
        <fullName evidence="1">Uncharacterized protein</fullName>
    </submittedName>
</protein>
<name>B1X264_CROS5</name>
<evidence type="ECO:0000313" key="2">
    <source>
        <dbReference type="Proteomes" id="UP000001203"/>
    </source>
</evidence>
<gene>
    <name evidence="1" type="ordered locus">cce_4878</name>
</gene>
<accession>B1X264</accession>
<dbReference type="AlphaFoldDB" id="B1X264"/>
<dbReference type="HOGENOM" id="CLU_3396079_0_0_3"/>
<evidence type="ECO:0000313" key="1">
    <source>
        <dbReference type="EMBL" id="ACB54225.1"/>
    </source>
</evidence>
<dbReference type="Proteomes" id="UP000001203">
    <property type="component" value="Chromosome linear"/>
</dbReference>